<feature type="transmembrane region" description="Helical" evidence="1">
    <location>
        <begin position="43"/>
        <end position="63"/>
    </location>
</feature>
<keyword evidence="1" id="KW-0472">Membrane</keyword>
<accession>K9UE43</accession>
<name>K9UE43_CHAP6</name>
<proteinExistence type="predicted"/>
<sequence length="70" mass="8016">MHKIHDLLDRSVQVFNLSFDRLRLASDWLATRFKIINTQPLNLNQALICIGAGIPVVIPALLFDRFAPMR</sequence>
<dbReference type="EMBL" id="CP003600">
    <property type="protein sequence ID" value="AFY92696.1"/>
    <property type="molecule type" value="Genomic_DNA"/>
</dbReference>
<evidence type="ECO:0000313" key="3">
    <source>
        <dbReference type="Proteomes" id="UP000010366"/>
    </source>
</evidence>
<dbReference type="KEGG" id="cmp:Cha6605_1537"/>
<organism evidence="2 3">
    <name type="scientific">Chamaesiphon minutus (strain ATCC 27169 / PCC 6605)</name>
    <dbReference type="NCBI Taxonomy" id="1173020"/>
    <lineage>
        <taxon>Bacteria</taxon>
        <taxon>Bacillati</taxon>
        <taxon>Cyanobacteriota</taxon>
        <taxon>Cyanophyceae</taxon>
        <taxon>Gomontiellales</taxon>
        <taxon>Chamaesiphonaceae</taxon>
        <taxon>Chamaesiphon</taxon>
    </lineage>
</organism>
<gene>
    <name evidence="2" type="ORF">Cha6605_1537</name>
</gene>
<keyword evidence="3" id="KW-1185">Reference proteome</keyword>
<reference evidence="2 3" key="1">
    <citation type="submission" date="2012-05" db="EMBL/GenBank/DDBJ databases">
        <title>Finished chromosome of genome of Chamaesiphon sp. PCC 6605.</title>
        <authorList>
            <consortium name="US DOE Joint Genome Institute"/>
            <person name="Gugger M."/>
            <person name="Coursin T."/>
            <person name="Rippka R."/>
            <person name="Tandeau De Marsac N."/>
            <person name="Huntemann M."/>
            <person name="Wei C.-L."/>
            <person name="Han J."/>
            <person name="Detter J.C."/>
            <person name="Han C."/>
            <person name="Tapia R."/>
            <person name="Chen A."/>
            <person name="Kyrpides N."/>
            <person name="Mavromatis K."/>
            <person name="Markowitz V."/>
            <person name="Szeto E."/>
            <person name="Ivanova N."/>
            <person name="Pagani I."/>
            <person name="Pati A."/>
            <person name="Goodwin L."/>
            <person name="Nordberg H.P."/>
            <person name="Cantor M.N."/>
            <person name="Hua S.X."/>
            <person name="Woyke T."/>
            <person name="Kerfeld C.A."/>
        </authorList>
    </citation>
    <scope>NUCLEOTIDE SEQUENCE [LARGE SCALE GENOMIC DNA]</scope>
    <source>
        <strain evidence="3">ATCC 27169 / PCC 6605</strain>
    </source>
</reference>
<keyword evidence="1" id="KW-1133">Transmembrane helix</keyword>
<dbReference type="Proteomes" id="UP000010366">
    <property type="component" value="Chromosome"/>
</dbReference>
<protein>
    <submittedName>
        <fullName evidence="2">Uncharacterized protein</fullName>
    </submittedName>
</protein>
<dbReference type="HOGENOM" id="CLU_2750380_0_0_3"/>
<evidence type="ECO:0000313" key="2">
    <source>
        <dbReference type="EMBL" id="AFY92696.1"/>
    </source>
</evidence>
<evidence type="ECO:0000256" key="1">
    <source>
        <dbReference type="SAM" id="Phobius"/>
    </source>
</evidence>
<dbReference type="AlphaFoldDB" id="K9UE43"/>
<keyword evidence="1" id="KW-0812">Transmembrane</keyword>